<evidence type="ECO:0000256" key="1">
    <source>
        <dbReference type="SAM" id="SignalP"/>
    </source>
</evidence>
<evidence type="ECO:0000313" key="2">
    <source>
        <dbReference type="EMBL" id="TQO20383.1"/>
    </source>
</evidence>
<organism evidence="2 3">
    <name type="scientific">Rhodoglobus vestalii</name>
    <dbReference type="NCBI Taxonomy" id="193384"/>
    <lineage>
        <taxon>Bacteria</taxon>
        <taxon>Bacillati</taxon>
        <taxon>Actinomycetota</taxon>
        <taxon>Actinomycetes</taxon>
        <taxon>Micrococcales</taxon>
        <taxon>Microbacteriaceae</taxon>
        <taxon>Rhodoglobus</taxon>
    </lineage>
</organism>
<dbReference type="Proteomes" id="UP000316560">
    <property type="component" value="Unassembled WGS sequence"/>
</dbReference>
<dbReference type="NCBIfam" id="TIGR04088">
    <property type="entry name" value="cognate_SipW"/>
    <property type="match status" value="1"/>
</dbReference>
<feature type="chain" id="PRO_5034914024" evidence="1">
    <location>
        <begin position="33"/>
        <end position="184"/>
    </location>
</feature>
<evidence type="ECO:0000313" key="3">
    <source>
        <dbReference type="Proteomes" id="UP000316560"/>
    </source>
</evidence>
<reference evidence="2 3" key="1">
    <citation type="submission" date="2019-06" db="EMBL/GenBank/DDBJ databases">
        <title>Sequencing the genomes of 1000 actinobacteria strains.</title>
        <authorList>
            <person name="Klenk H.-P."/>
        </authorList>
    </citation>
    <scope>NUCLEOTIDE SEQUENCE [LARGE SCALE GENOMIC DNA]</scope>
    <source>
        <strain evidence="2 3">DSM 21947</strain>
    </source>
</reference>
<dbReference type="InterPro" id="IPR024006">
    <property type="entry name" value="Alt_signal_exp_actinobact"/>
</dbReference>
<dbReference type="AlphaFoldDB" id="A0A8H2K5U7"/>
<sequence length="184" mass="18439">MNKLVKGSIAGAAGIALLLGGAGTLASWNASAAVEGGNISAGTLNIEAVDGEADGWQLNGTGAVEDNASDFTIVPGSALTYTATFDVTAIGDTLTATAALADESIVAASDSKEDVAFAKFLSSDATFTIDGKNETAVVASDVKQTVVVTVTINFANGEAGAENEAMRGDVNLKDFAITLTQTTN</sequence>
<dbReference type="RefSeq" id="WP_141990735.1">
    <property type="nucleotide sequence ID" value="NZ_VFRA01000001.1"/>
</dbReference>
<feature type="signal peptide" evidence="1">
    <location>
        <begin position="1"/>
        <end position="32"/>
    </location>
</feature>
<proteinExistence type="predicted"/>
<name>A0A8H2K5U7_9MICO</name>
<dbReference type="EMBL" id="VFRA01000001">
    <property type="protein sequence ID" value="TQO20383.1"/>
    <property type="molecule type" value="Genomic_DNA"/>
</dbReference>
<dbReference type="InterPro" id="IPR023833">
    <property type="entry name" value="Signal_pept_SipW-depend-type"/>
</dbReference>
<dbReference type="OrthoDB" id="4466954at2"/>
<comment type="caution">
    <text evidence="2">The sequence shown here is derived from an EMBL/GenBank/DDBJ whole genome shotgun (WGS) entry which is preliminary data.</text>
</comment>
<gene>
    <name evidence="2" type="ORF">FB472_2015</name>
</gene>
<accession>A0A8H2K5U7</accession>
<protein>
    <submittedName>
        <fullName evidence="2">Alternate signal-mediated exported protein</fullName>
    </submittedName>
</protein>
<keyword evidence="3" id="KW-1185">Reference proteome</keyword>
<keyword evidence="1" id="KW-0732">Signal</keyword>
<dbReference type="NCBIfam" id="TIGR04089">
    <property type="entry name" value="exp_by_SipW_III"/>
    <property type="match status" value="1"/>
</dbReference>